<gene>
    <name evidence="10" type="ORF">PR048_009891</name>
</gene>
<feature type="transmembrane region" description="Helical" evidence="8">
    <location>
        <begin position="269"/>
        <end position="297"/>
    </location>
</feature>
<dbReference type="InterPro" id="IPR006369">
    <property type="entry name" value="Protohaem_IX_farnesylTrfase"/>
</dbReference>
<evidence type="ECO:0000256" key="7">
    <source>
        <dbReference type="ARBA" id="ARBA00030253"/>
    </source>
</evidence>
<evidence type="ECO:0000256" key="1">
    <source>
        <dbReference type="ARBA" id="ARBA00004141"/>
    </source>
</evidence>
<keyword evidence="6 8" id="KW-0472">Membrane</keyword>
<dbReference type="InterPro" id="IPR044878">
    <property type="entry name" value="UbiA_sf"/>
</dbReference>
<feature type="signal peptide" evidence="9">
    <location>
        <begin position="1"/>
        <end position="28"/>
    </location>
</feature>
<reference evidence="10 11" key="1">
    <citation type="submission" date="2023-02" db="EMBL/GenBank/DDBJ databases">
        <title>LHISI_Scaffold_Assembly.</title>
        <authorList>
            <person name="Stuart O.P."/>
            <person name="Cleave R."/>
            <person name="Magrath M.J.L."/>
            <person name="Mikheyev A.S."/>
        </authorList>
    </citation>
    <scope>NUCLEOTIDE SEQUENCE [LARGE SCALE GENOMIC DNA]</scope>
    <source>
        <strain evidence="10">Daus_M_001</strain>
        <tissue evidence="10">Leg muscle</tissue>
    </source>
</reference>
<dbReference type="Pfam" id="PF01040">
    <property type="entry name" value="UbiA"/>
    <property type="match status" value="1"/>
</dbReference>
<organism evidence="10 11">
    <name type="scientific">Dryococelus australis</name>
    <dbReference type="NCBI Taxonomy" id="614101"/>
    <lineage>
        <taxon>Eukaryota</taxon>
        <taxon>Metazoa</taxon>
        <taxon>Ecdysozoa</taxon>
        <taxon>Arthropoda</taxon>
        <taxon>Hexapoda</taxon>
        <taxon>Insecta</taxon>
        <taxon>Pterygota</taxon>
        <taxon>Neoptera</taxon>
        <taxon>Polyneoptera</taxon>
        <taxon>Phasmatodea</taxon>
        <taxon>Verophasmatodea</taxon>
        <taxon>Anareolatae</taxon>
        <taxon>Phasmatidae</taxon>
        <taxon>Eurycanthinae</taxon>
        <taxon>Dryococelus</taxon>
    </lineage>
</organism>
<evidence type="ECO:0000256" key="4">
    <source>
        <dbReference type="ARBA" id="ARBA00022989"/>
    </source>
</evidence>
<comment type="caution">
    <text evidence="10">The sequence shown here is derived from an EMBL/GenBank/DDBJ whole genome shotgun (WGS) entry which is preliminary data.</text>
</comment>
<dbReference type="PANTHER" id="PTHR43448:SF2">
    <property type="entry name" value="PROTOHEME IX FARNESYLTRANSFERASE, MITOCHONDRIAL"/>
    <property type="match status" value="1"/>
</dbReference>
<comment type="subcellular location">
    <subcellularLocation>
        <location evidence="1">Membrane</location>
        <topology evidence="1">Multi-pass membrane protein</topology>
    </subcellularLocation>
</comment>
<keyword evidence="3 8" id="KW-0812">Transmembrane</keyword>
<evidence type="ECO:0000256" key="3">
    <source>
        <dbReference type="ARBA" id="ARBA00022692"/>
    </source>
</evidence>
<sequence>MFRCPLLQLPLCAYHRCLLLHWCVQCWAWREHHLTCLAEFGIMHRHSGLALEVMEWGAIIFQSHSHLVCMTSKSLFLSMPRRVAAVIATHGGGHIELISPSSVCHTELQEPLHAVTFAALCSTVGLSVLYWGVNELSAGLAASNLALYTMVYTPMKRISIINTWVGSVVGAIPPMIGWAGCDGTLGAGAWVMAGILYAWQFPHFNALSWNLRPDYSRAGYRMMSVTNPGLCRRTALRYTVGLAGLSFATPVLDVTTWTFAVGSLPLNGYFMVLGNLAICIFILKGFFFSCLIHFWGLSFSVLQSKRRDVLKYIETKKHKENVEYVGSNRKLNFVVEVITLLHRQSVIITLFIVEHNLPLTCADHAGPPFRKMFPDSEIVTSSLTRSGIYCWRVRPSALTTLVMLAGWTKVGFFFCGVGGSGDTARGACHRRLEVELAGGRPSLMCSLSS</sequence>
<protein>
    <recommendedName>
        <fullName evidence="7">Heme O synthase</fullName>
    </recommendedName>
</protein>
<dbReference type="EMBL" id="JARBHB010000003">
    <property type="protein sequence ID" value="KAJ8890383.1"/>
    <property type="molecule type" value="Genomic_DNA"/>
</dbReference>
<dbReference type="Proteomes" id="UP001159363">
    <property type="component" value="Chromosome 3"/>
</dbReference>
<keyword evidence="11" id="KW-1185">Reference proteome</keyword>
<dbReference type="PANTHER" id="PTHR43448">
    <property type="entry name" value="PROTOHEME IX FARNESYLTRANSFERASE, MITOCHONDRIAL"/>
    <property type="match status" value="1"/>
</dbReference>
<feature type="transmembrane region" description="Helical" evidence="8">
    <location>
        <begin position="176"/>
        <end position="199"/>
    </location>
</feature>
<name>A0ABQ9I165_9NEOP</name>
<proteinExistence type="predicted"/>
<feature type="chain" id="PRO_5045278669" description="Heme O synthase" evidence="9">
    <location>
        <begin position="29"/>
        <end position="449"/>
    </location>
</feature>
<evidence type="ECO:0000256" key="2">
    <source>
        <dbReference type="ARBA" id="ARBA00022679"/>
    </source>
</evidence>
<keyword evidence="2" id="KW-0808">Transferase</keyword>
<keyword evidence="4 8" id="KW-1133">Transmembrane helix</keyword>
<evidence type="ECO:0000256" key="6">
    <source>
        <dbReference type="ARBA" id="ARBA00023136"/>
    </source>
</evidence>
<evidence type="ECO:0000256" key="5">
    <source>
        <dbReference type="ARBA" id="ARBA00023133"/>
    </source>
</evidence>
<dbReference type="Gene3D" id="1.10.357.140">
    <property type="entry name" value="UbiA prenyltransferase"/>
    <property type="match status" value="1"/>
</dbReference>
<evidence type="ECO:0000256" key="8">
    <source>
        <dbReference type="SAM" id="Phobius"/>
    </source>
</evidence>
<evidence type="ECO:0000256" key="9">
    <source>
        <dbReference type="SAM" id="SignalP"/>
    </source>
</evidence>
<evidence type="ECO:0000313" key="11">
    <source>
        <dbReference type="Proteomes" id="UP001159363"/>
    </source>
</evidence>
<dbReference type="InterPro" id="IPR000537">
    <property type="entry name" value="UbiA_prenyltransferase"/>
</dbReference>
<accession>A0ABQ9I165</accession>
<keyword evidence="5" id="KW-0350">Heme biosynthesis</keyword>
<keyword evidence="9" id="KW-0732">Signal</keyword>
<dbReference type="CDD" id="cd13957">
    <property type="entry name" value="PT_UbiA_Cox10"/>
    <property type="match status" value="1"/>
</dbReference>
<evidence type="ECO:0000313" key="10">
    <source>
        <dbReference type="EMBL" id="KAJ8890383.1"/>
    </source>
</evidence>